<evidence type="ECO:0000256" key="6">
    <source>
        <dbReference type="ARBA" id="ARBA00022695"/>
    </source>
</evidence>
<dbReference type="HAMAP" id="MF_01631">
    <property type="entry name" value="GlmU"/>
    <property type="match status" value="1"/>
</dbReference>
<dbReference type="Gene3D" id="3.90.550.10">
    <property type="entry name" value="Spore Coat Polysaccharide Biosynthesis Protein SpsA, Chain A"/>
    <property type="match status" value="1"/>
</dbReference>
<dbReference type="EMBL" id="LR134523">
    <property type="protein sequence ID" value="VEJ35145.1"/>
    <property type="molecule type" value="Genomic_DNA"/>
</dbReference>
<keyword evidence="6 18" id="KW-0548">Nucleotidyltransferase</keyword>
<evidence type="ECO:0000313" key="21">
    <source>
        <dbReference type="Proteomes" id="UP000269544"/>
    </source>
</evidence>
<feature type="binding site" evidence="18">
    <location>
        <position position="353"/>
    </location>
    <ligand>
        <name>UDP-N-acetyl-alpha-D-glucosamine</name>
        <dbReference type="ChEBI" id="CHEBI:57705"/>
    </ligand>
</feature>
<evidence type="ECO:0000256" key="15">
    <source>
        <dbReference type="ARBA" id="ARBA00048247"/>
    </source>
</evidence>
<evidence type="ECO:0000256" key="12">
    <source>
        <dbReference type="ARBA" id="ARBA00023268"/>
    </source>
</evidence>
<evidence type="ECO:0000313" key="20">
    <source>
        <dbReference type="EMBL" id="VEJ35145.1"/>
    </source>
</evidence>
<feature type="binding site" evidence="18">
    <location>
        <position position="172"/>
    </location>
    <ligand>
        <name>UDP-N-acetyl-alpha-D-glucosamine</name>
        <dbReference type="ChEBI" id="CHEBI:57705"/>
    </ligand>
</feature>
<dbReference type="CDD" id="cd02540">
    <property type="entry name" value="GT2_GlmU_N_bac"/>
    <property type="match status" value="1"/>
</dbReference>
<organism evidence="20 21">
    <name type="scientific">Aedoeadaptatus ivorii</name>
    <dbReference type="NCBI Taxonomy" id="54006"/>
    <lineage>
        <taxon>Bacteria</taxon>
        <taxon>Bacillati</taxon>
        <taxon>Bacillota</taxon>
        <taxon>Tissierellia</taxon>
        <taxon>Tissierellales</taxon>
        <taxon>Peptoniphilaceae</taxon>
        <taxon>Aedoeadaptatus</taxon>
    </lineage>
</organism>
<dbReference type="GO" id="GO:0009245">
    <property type="term" value="P:lipid A biosynthetic process"/>
    <property type="evidence" value="ECO:0007669"/>
    <property type="project" value="UniProtKB-UniRule"/>
</dbReference>
<dbReference type="GO" id="GO:0000287">
    <property type="term" value="F:magnesium ion binding"/>
    <property type="evidence" value="ECO:0007669"/>
    <property type="project" value="UniProtKB-UniRule"/>
</dbReference>
<dbReference type="PANTHER" id="PTHR43584:SF3">
    <property type="entry name" value="BIFUNCTIONAL PROTEIN GLMU"/>
    <property type="match status" value="1"/>
</dbReference>
<evidence type="ECO:0000256" key="3">
    <source>
        <dbReference type="ARBA" id="ARBA00007947"/>
    </source>
</evidence>
<feature type="binding site" evidence="18">
    <location>
        <position position="335"/>
    </location>
    <ligand>
        <name>UDP-N-acetyl-alpha-D-glucosamine</name>
        <dbReference type="ChEBI" id="CHEBI:57705"/>
    </ligand>
</feature>
<comment type="similarity">
    <text evidence="3 18">In the N-terminal section; belongs to the N-acetylglucosamine-1-phosphate uridyltransferase family.</text>
</comment>
<feature type="binding site" evidence="18">
    <location>
        <position position="21"/>
    </location>
    <ligand>
        <name>UDP-N-acetyl-alpha-D-glucosamine</name>
        <dbReference type="ChEBI" id="CHEBI:57705"/>
    </ligand>
</feature>
<feature type="binding site" evidence="18">
    <location>
        <position position="442"/>
    </location>
    <ligand>
        <name>acetyl-CoA</name>
        <dbReference type="ChEBI" id="CHEBI:57288"/>
    </ligand>
</feature>
<dbReference type="GO" id="GO:0019134">
    <property type="term" value="F:glucosamine-1-phosphate N-acetyltransferase activity"/>
    <property type="evidence" value="ECO:0007669"/>
    <property type="project" value="UniProtKB-UniRule"/>
</dbReference>
<comment type="pathway">
    <text evidence="18">Nucleotide-sugar biosynthesis; UDP-N-acetyl-alpha-D-glucosamine biosynthesis; UDP-N-acetyl-alpha-D-glucosamine from N-acetyl-alpha-D-glucosamine 1-phosphate: step 1/1.</text>
</comment>
<keyword evidence="9 18" id="KW-0460">Magnesium</keyword>
<evidence type="ECO:0000256" key="8">
    <source>
        <dbReference type="ARBA" id="ARBA00022737"/>
    </source>
</evidence>
<feature type="binding site" evidence="18">
    <location>
        <begin position="388"/>
        <end position="389"/>
    </location>
    <ligand>
        <name>acetyl-CoA</name>
        <dbReference type="ChEBI" id="CHEBI:57288"/>
    </ligand>
</feature>
<evidence type="ECO:0000256" key="5">
    <source>
        <dbReference type="ARBA" id="ARBA00022679"/>
    </source>
</evidence>
<dbReference type="GO" id="GO:0071555">
    <property type="term" value="P:cell wall organization"/>
    <property type="evidence" value="ECO:0007669"/>
    <property type="project" value="UniProtKB-KW"/>
</dbReference>
<feature type="binding site" evidence="18">
    <location>
        <position position="379"/>
    </location>
    <ligand>
        <name>UDP-N-acetyl-alpha-D-glucosamine</name>
        <dbReference type="ChEBI" id="CHEBI:57705"/>
    </ligand>
</feature>
<name>A0A3S4YP05_9FIRM</name>
<comment type="pathway">
    <text evidence="18">Bacterial outer membrane biogenesis; LPS lipid A biosynthesis.</text>
</comment>
<accession>A0A3S4YP05</accession>
<dbReference type="GO" id="GO:0000902">
    <property type="term" value="P:cell morphogenesis"/>
    <property type="evidence" value="ECO:0007669"/>
    <property type="project" value="UniProtKB-UniRule"/>
</dbReference>
<dbReference type="InterPro" id="IPR025877">
    <property type="entry name" value="MobA-like_NTP_Trfase"/>
</dbReference>
<dbReference type="InterPro" id="IPR001451">
    <property type="entry name" value="Hexapep"/>
</dbReference>
<keyword evidence="12 18" id="KW-0511">Multifunctional enzyme</keyword>
<dbReference type="GO" id="GO:0003977">
    <property type="term" value="F:UDP-N-acetylglucosamine diphosphorylase activity"/>
    <property type="evidence" value="ECO:0007669"/>
    <property type="project" value="UniProtKB-UniRule"/>
</dbReference>
<dbReference type="Pfam" id="PF12804">
    <property type="entry name" value="NTP_transf_3"/>
    <property type="match status" value="1"/>
</dbReference>
<comment type="subunit">
    <text evidence="18">Homotrimer.</text>
</comment>
<comment type="catalytic activity">
    <reaction evidence="16 18">
        <text>N-acetyl-alpha-D-glucosamine 1-phosphate + UTP + H(+) = UDP-N-acetyl-alpha-D-glucosamine + diphosphate</text>
        <dbReference type="Rhea" id="RHEA:13509"/>
        <dbReference type="ChEBI" id="CHEBI:15378"/>
        <dbReference type="ChEBI" id="CHEBI:33019"/>
        <dbReference type="ChEBI" id="CHEBI:46398"/>
        <dbReference type="ChEBI" id="CHEBI:57705"/>
        <dbReference type="ChEBI" id="CHEBI:57776"/>
        <dbReference type="EC" id="2.7.7.23"/>
    </reaction>
</comment>
<comment type="subcellular location">
    <subcellularLocation>
        <location evidence="1 18">Cytoplasm</location>
    </subcellularLocation>
</comment>
<dbReference type="InterPro" id="IPR038009">
    <property type="entry name" value="GlmU_C_LbH"/>
</dbReference>
<evidence type="ECO:0000256" key="13">
    <source>
        <dbReference type="ARBA" id="ARBA00023315"/>
    </source>
</evidence>
<dbReference type="GO" id="GO:0005737">
    <property type="term" value="C:cytoplasm"/>
    <property type="evidence" value="ECO:0007669"/>
    <property type="project" value="UniProtKB-SubCell"/>
</dbReference>
<dbReference type="InterPro" id="IPR011004">
    <property type="entry name" value="Trimer_LpxA-like_sf"/>
</dbReference>
<feature type="region of interest" description="N-acetyltransferase" evidence="18">
    <location>
        <begin position="254"/>
        <end position="457"/>
    </location>
</feature>
<dbReference type="GO" id="GO:0016020">
    <property type="term" value="C:membrane"/>
    <property type="evidence" value="ECO:0007669"/>
    <property type="project" value="GOC"/>
</dbReference>
<keyword evidence="8 18" id="KW-0677">Repeat</keyword>
<protein>
    <recommendedName>
        <fullName evidence="18">Bifunctional protein GlmU</fullName>
    </recommendedName>
    <domain>
        <recommendedName>
            <fullName evidence="18">UDP-N-acetylglucosamine pyrophosphorylase</fullName>
            <ecNumber evidence="18">2.7.7.23</ecNumber>
        </recommendedName>
        <alternativeName>
            <fullName evidence="18">N-acetylglucosamine-1-phosphate uridyltransferase</fullName>
        </alternativeName>
    </domain>
    <domain>
        <recommendedName>
            <fullName evidence="18">Glucosamine-1-phosphate N-acetyltransferase</fullName>
            <ecNumber evidence="18">2.3.1.157</ecNumber>
        </recommendedName>
    </domain>
</protein>
<keyword evidence="10 18" id="KW-0133">Cell shape</keyword>
<dbReference type="NCBIfam" id="TIGR01173">
    <property type="entry name" value="glmU"/>
    <property type="match status" value="1"/>
</dbReference>
<feature type="binding site" evidence="18">
    <location>
        <position position="105"/>
    </location>
    <ligand>
        <name>Mg(2+)</name>
        <dbReference type="ChEBI" id="CHEBI:18420"/>
    </ligand>
</feature>
<keyword evidence="7 18" id="KW-0479">Metal-binding</keyword>
<feature type="region of interest" description="Linker" evidence="18">
    <location>
        <begin position="233"/>
        <end position="253"/>
    </location>
</feature>
<evidence type="ECO:0000256" key="10">
    <source>
        <dbReference type="ARBA" id="ARBA00022960"/>
    </source>
</evidence>
<feature type="domain" description="MobA-like NTP transferase" evidence="19">
    <location>
        <begin position="5"/>
        <end position="133"/>
    </location>
</feature>
<dbReference type="UniPathway" id="UPA00113">
    <property type="reaction ID" value="UER00532"/>
</dbReference>
<dbReference type="AlphaFoldDB" id="A0A3S4YP05"/>
<dbReference type="Gene3D" id="2.160.10.10">
    <property type="entry name" value="Hexapeptide repeat proteins"/>
    <property type="match status" value="1"/>
</dbReference>
<dbReference type="EC" id="2.7.7.23" evidence="18"/>
<reference evidence="20 21" key="1">
    <citation type="submission" date="2018-12" db="EMBL/GenBank/DDBJ databases">
        <authorList>
            <consortium name="Pathogen Informatics"/>
        </authorList>
    </citation>
    <scope>NUCLEOTIDE SEQUENCE [LARGE SCALE GENOMIC DNA]</scope>
    <source>
        <strain evidence="20 21">NCTC13079</strain>
    </source>
</reference>
<comment type="catalytic activity">
    <reaction evidence="15 18">
        <text>alpha-D-glucosamine 1-phosphate + acetyl-CoA = N-acetyl-alpha-D-glucosamine 1-phosphate + CoA + H(+)</text>
        <dbReference type="Rhea" id="RHEA:13725"/>
        <dbReference type="ChEBI" id="CHEBI:15378"/>
        <dbReference type="ChEBI" id="CHEBI:57287"/>
        <dbReference type="ChEBI" id="CHEBI:57288"/>
        <dbReference type="ChEBI" id="CHEBI:57776"/>
        <dbReference type="ChEBI" id="CHEBI:58516"/>
        <dbReference type="EC" id="2.3.1.157"/>
    </reaction>
</comment>
<comment type="function">
    <text evidence="17 18">Catalyzes the last two sequential reactions in the de novo biosynthetic pathway for UDP-N-acetylglucosamine (UDP-GlcNAc). The C-terminal domain catalyzes the transfer of acetyl group from acetyl coenzyme A to glucosamine-1-phosphate (GlcN-1-P) to produce N-acetylglucosamine-1-phosphate (GlcNAc-1-P), which is converted into UDP-GlcNAc by the transfer of uridine 5-monophosphate (from uridine 5-triphosphate), a reaction catalyzed by the N-terminal domain.</text>
</comment>
<keyword evidence="5 18" id="KW-0808">Transferase</keyword>
<dbReference type="InterPro" id="IPR050065">
    <property type="entry name" value="GlmU-like"/>
</dbReference>
<feature type="binding site" evidence="18">
    <location>
        <position position="230"/>
    </location>
    <ligand>
        <name>Mg(2+)</name>
        <dbReference type="ChEBI" id="CHEBI:18420"/>
    </ligand>
</feature>
<dbReference type="UniPathway" id="UPA00973"/>
<comment type="similarity">
    <text evidence="2 18">In the C-terminal section; belongs to the transferase hexapeptide repeat family.</text>
</comment>
<evidence type="ECO:0000256" key="11">
    <source>
        <dbReference type="ARBA" id="ARBA00022984"/>
    </source>
</evidence>
<feature type="binding site" evidence="18">
    <location>
        <begin position="7"/>
        <end position="10"/>
    </location>
    <ligand>
        <name>UDP-N-acetyl-alpha-D-glucosamine</name>
        <dbReference type="ChEBI" id="CHEBI:57705"/>
    </ligand>
</feature>
<dbReference type="SUPFAM" id="SSF51161">
    <property type="entry name" value="Trimeric LpxA-like enzymes"/>
    <property type="match status" value="1"/>
</dbReference>
<feature type="binding site" evidence="18">
    <location>
        <position position="407"/>
    </location>
    <ligand>
        <name>acetyl-CoA</name>
        <dbReference type="ChEBI" id="CHEBI:57288"/>
    </ligand>
</feature>
<dbReference type="Pfam" id="PF00132">
    <property type="entry name" value="Hexapep"/>
    <property type="match status" value="1"/>
</dbReference>
<gene>
    <name evidence="18 20" type="primary">glmU</name>
    <name evidence="20" type="ORF">NCTC13079_00533</name>
</gene>
<sequence>MNVSIILAAGEGTRMKSQVPKVLHKVAGKAILSYVVDNCISNAMDKNVVIVGHKKEEVISYFQDKPLKFIEQKVGEGIPYGTGYAVKCAIDEFDEDDTVYILTGDTPLFKQETIARFMKYVDYHGFDACVLTAIVKKPFGYGRIIRGQDSNILGIVEEKDASDKEKAITEVNTGIFAFKGSALKDNLGALTSDNSQQELYLTDVIRLLREQGKNIGGFTIGCEEEMLGINSRVQLAQCENILRRRINEHHMKNGVTFLHPESTMVDFDVEIAPDTILDPGVHLEGKTKIGEGVRIRGASRVSDSVIGDEVVIDNSVIESSQVAARVTIGPFAHLRPNSVLEEDVHIGNFVEVKKSHIGVGTKAGHLAYIGDGEVGEGVNIGCGVIFANYNGKEKFKTVVGDHAFIGSNSNLVAPVEVGKGAYVAAGSTITEEVADNALAVARDRQRNIPGWAERKDK</sequence>
<dbReference type="GO" id="GO:0006048">
    <property type="term" value="P:UDP-N-acetylglucosamine biosynthetic process"/>
    <property type="evidence" value="ECO:0007669"/>
    <property type="project" value="UniProtKB-UniPathway"/>
</dbReference>
<keyword evidence="14 18" id="KW-0961">Cell wall biogenesis/degradation</keyword>
<proteinExistence type="inferred from homology"/>
<evidence type="ECO:0000256" key="9">
    <source>
        <dbReference type="ARBA" id="ARBA00022842"/>
    </source>
</evidence>
<keyword evidence="4 18" id="KW-0963">Cytoplasm</keyword>
<feature type="binding site" evidence="18">
    <location>
        <position position="368"/>
    </location>
    <ligand>
        <name>UDP-N-acetyl-alpha-D-glucosamine</name>
        <dbReference type="ChEBI" id="CHEBI:57705"/>
    </ligand>
</feature>
<comment type="cofactor">
    <cofactor evidence="18">
        <name>Mg(2+)</name>
        <dbReference type="ChEBI" id="CHEBI:18420"/>
    </cofactor>
    <text evidence="18">Binds 1 Mg(2+) ion per subunit.</text>
</comment>
<dbReference type="InterPro" id="IPR005882">
    <property type="entry name" value="Bifunctional_GlmU"/>
</dbReference>
<dbReference type="InterPro" id="IPR029044">
    <property type="entry name" value="Nucleotide-diphossugar_trans"/>
</dbReference>
<comment type="pathway">
    <text evidence="18">Nucleotide-sugar biosynthesis; UDP-N-acetyl-alpha-D-glucosamine biosynthesis; N-acetyl-alpha-D-glucosamine 1-phosphate from alpha-D-glucosamine 6-phosphate (route II): step 2/2.</text>
</comment>
<dbReference type="GO" id="GO:0008360">
    <property type="term" value="P:regulation of cell shape"/>
    <property type="evidence" value="ECO:0007669"/>
    <property type="project" value="UniProtKB-KW"/>
</dbReference>
<dbReference type="PANTHER" id="PTHR43584">
    <property type="entry name" value="NUCLEOTIDYL TRANSFERASE"/>
    <property type="match status" value="1"/>
</dbReference>
<comment type="caution">
    <text evidence="18">Lacks conserved residue(s) required for the propagation of feature annotation.</text>
</comment>
<evidence type="ECO:0000259" key="19">
    <source>
        <dbReference type="Pfam" id="PF12804"/>
    </source>
</evidence>
<evidence type="ECO:0000256" key="4">
    <source>
        <dbReference type="ARBA" id="ARBA00022490"/>
    </source>
</evidence>
<feature type="binding site" evidence="18">
    <location>
        <position position="142"/>
    </location>
    <ligand>
        <name>UDP-N-acetyl-alpha-D-glucosamine</name>
        <dbReference type="ChEBI" id="CHEBI:57705"/>
    </ligand>
</feature>
<dbReference type="SUPFAM" id="SSF53448">
    <property type="entry name" value="Nucleotide-diphospho-sugar transferases"/>
    <property type="match status" value="1"/>
</dbReference>
<keyword evidence="11 18" id="KW-0573">Peptidoglycan synthesis</keyword>
<evidence type="ECO:0000256" key="14">
    <source>
        <dbReference type="ARBA" id="ARBA00023316"/>
    </source>
</evidence>
<evidence type="ECO:0000256" key="18">
    <source>
        <dbReference type="HAMAP-Rule" id="MF_01631"/>
    </source>
</evidence>
<evidence type="ECO:0000256" key="7">
    <source>
        <dbReference type="ARBA" id="ARBA00022723"/>
    </source>
</evidence>
<feature type="binding site" evidence="18">
    <location>
        <position position="157"/>
    </location>
    <ligand>
        <name>UDP-N-acetyl-alpha-D-glucosamine</name>
        <dbReference type="ChEBI" id="CHEBI:57705"/>
    </ligand>
</feature>
<dbReference type="PROSITE" id="PS00101">
    <property type="entry name" value="HEXAPEP_TRANSFERASES"/>
    <property type="match status" value="1"/>
</dbReference>
<keyword evidence="21" id="KW-1185">Reference proteome</keyword>
<keyword evidence="13 18" id="KW-0012">Acyltransferase</keyword>
<dbReference type="EC" id="2.3.1.157" evidence="18"/>
<evidence type="ECO:0000256" key="1">
    <source>
        <dbReference type="ARBA" id="ARBA00004496"/>
    </source>
</evidence>
<dbReference type="NCBIfam" id="NF010934">
    <property type="entry name" value="PRK14354.1"/>
    <property type="match status" value="1"/>
</dbReference>
<evidence type="ECO:0000256" key="2">
    <source>
        <dbReference type="ARBA" id="ARBA00007707"/>
    </source>
</evidence>
<dbReference type="CDD" id="cd03353">
    <property type="entry name" value="LbH_GlmU_C"/>
    <property type="match status" value="1"/>
</dbReference>
<feature type="binding site" evidence="18">
    <location>
        <position position="425"/>
    </location>
    <ligand>
        <name>acetyl-CoA</name>
        <dbReference type="ChEBI" id="CHEBI:57288"/>
    </ligand>
</feature>
<dbReference type="GO" id="GO:0009252">
    <property type="term" value="P:peptidoglycan biosynthetic process"/>
    <property type="evidence" value="ECO:0007669"/>
    <property type="project" value="UniProtKB-UniRule"/>
</dbReference>
<feature type="binding site" evidence="18">
    <location>
        <begin position="81"/>
        <end position="82"/>
    </location>
    <ligand>
        <name>UDP-N-acetyl-alpha-D-glucosamine</name>
        <dbReference type="ChEBI" id="CHEBI:57705"/>
    </ligand>
</feature>
<feature type="binding site" evidence="18">
    <location>
        <position position="230"/>
    </location>
    <ligand>
        <name>UDP-N-acetyl-alpha-D-glucosamine</name>
        <dbReference type="ChEBI" id="CHEBI:57705"/>
    </ligand>
</feature>
<dbReference type="InterPro" id="IPR018357">
    <property type="entry name" value="Hexapep_transf_CS"/>
</dbReference>
<feature type="active site" description="Proton acceptor" evidence="18">
    <location>
        <position position="365"/>
    </location>
</feature>
<dbReference type="Proteomes" id="UP000269544">
    <property type="component" value="Chromosome"/>
</dbReference>
<evidence type="ECO:0000256" key="16">
    <source>
        <dbReference type="ARBA" id="ARBA00048493"/>
    </source>
</evidence>
<feature type="region of interest" description="Pyrophosphorylase" evidence="18">
    <location>
        <begin position="1"/>
        <end position="232"/>
    </location>
</feature>
<dbReference type="KEGG" id="piv:NCTC13079_00533"/>
<evidence type="ECO:0000256" key="17">
    <source>
        <dbReference type="ARBA" id="ARBA00049628"/>
    </source>
</evidence>
<dbReference type="OrthoDB" id="9775031at2"/>
<dbReference type="RefSeq" id="WP_126464982.1">
    <property type="nucleotide sequence ID" value="NZ_LR134523.1"/>
</dbReference>